<evidence type="ECO:0000256" key="2">
    <source>
        <dbReference type="ARBA" id="ARBA00023157"/>
    </source>
</evidence>
<dbReference type="GO" id="GO:0006629">
    <property type="term" value="P:lipid metabolic process"/>
    <property type="evidence" value="ECO:0007669"/>
    <property type="project" value="TreeGrafter"/>
</dbReference>
<dbReference type="GO" id="GO:0031409">
    <property type="term" value="F:pigment binding"/>
    <property type="evidence" value="ECO:0007669"/>
    <property type="project" value="InterPro"/>
</dbReference>
<comment type="caution">
    <text evidence="5">The sequence shown here is derived from an EMBL/GenBank/DDBJ whole genome shotgun (WGS) entry which is preliminary data.</text>
</comment>
<dbReference type="InterPro" id="IPR012674">
    <property type="entry name" value="Calycin"/>
</dbReference>
<proteinExistence type="inferred from homology"/>
<accession>A0AAE1FRL8</accession>
<dbReference type="EMBL" id="JAWQEG010001804">
    <property type="protein sequence ID" value="KAK3876558.1"/>
    <property type="molecule type" value="Genomic_DNA"/>
</dbReference>
<dbReference type="InterPro" id="IPR003057">
    <property type="entry name" value="Invtbrt_color"/>
</dbReference>
<dbReference type="AlphaFoldDB" id="A0AAE1FRL8"/>
<organism evidence="5 6">
    <name type="scientific">Petrolisthes cinctipes</name>
    <name type="common">Flat porcelain crab</name>
    <dbReference type="NCBI Taxonomy" id="88211"/>
    <lineage>
        <taxon>Eukaryota</taxon>
        <taxon>Metazoa</taxon>
        <taxon>Ecdysozoa</taxon>
        <taxon>Arthropoda</taxon>
        <taxon>Crustacea</taxon>
        <taxon>Multicrustacea</taxon>
        <taxon>Malacostraca</taxon>
        <taxon>Eumalacostraca</taxon>
        <taxon>Eucarida</taxon>
        <taxon>Decapoda</taxon>
        <taxon>Pleocyemata</taxon>
        <taxon>Anomura</taxon>
        <taxon>Galatheoidea</taxon>
        <taxon>Porcellanidae</taxon>
        <taxon>Petrolisthes</taxon>
    </lineage>
</organism>
<comment type="similarity">
    <text evidence="1 3">Belongs to the calycin superfamily. Lipocalin family.</text>
</comment>
<evidence type="ECO:0000313" key="6">
    <source>
        <dbReference type="Proteomes" id="UP001286313"/>
    </source>
</evidence>
<dbReference type="GO" id="GO:0005737">
    <property type="term" value="C:cytoplasm"/>
    <property type="evidence" value="ECO:0007669"/>
    <property type="project" value="TreeGrafter"/>
</dbReference>
<dbReference type="Pfam" id="PF08212">
    <property type="entry name" value="Lipocalin_2"/>
    <property type="match status" value="1"/>
</dbReference>
<keyword evidence="6" id="KW-1185">Reference proteome</keyword>
<feature type="domain" description="Lipocalin/cytosolic fatty-acid binding" evidence="4">
    <location>
        <begin position="38"/>
        <end position="179"/>
    </location>
</feature>
<dbReference type="GO" id="GO:0000302">
    <property type="term" value="P:response to reactive oxygen species"/>
    <property type="evidence" value="ECO:0007669"/>
    <property type="project" value="TreeGrafter"/>
</dbReference>
<dbReference type="SUPFAM" id="SSF50814">
    <property type="entry name" value="Lipocalins"/>
    <property type="match status" value="1"/>
</dbReference>
<dbReference type="InterPro" id="IPR022271">
    <property type="entry name" value="Lipocalin_ApoD"/>
</dbReference>
<reference evidence="5" key="1">
    <citation type="submission" date="2023-10" db="EMBL/GenBank/DDBJ databases">
        <title>Genome assemblies of two species of porcelain crab, Petrolisthes cinctipes and Petrolisthes manimaculis (Anomura: Porcellanidae).</title>
        <authorList>
            <person name="Angst P."/>
        </authorList>
    </citation>
    <scope>NUCLEOTIDE SEQUENCE</scope>
    <source>
        <strain evidence="5">PB745_01</strain>
        <tissue evidence="5">Gill</tissue>
    </source>
</reference>
<keyword evidence="2" id="KW-1015">Disulfide bond</keyword>
<evidence type="ECO:0000256" key="1">
    <source>
        <dbReference type="ARBA" id="ARBA00006889"/>
    </source>
</evidence>
<dbReference type="PIRSF" id="PIRSF036893">
    <property type="entry name" value="Lipocalin_ApoD"/>
    <property type="match status" value="1"/>
</dbReference>
<dbReference type="PANTHER" id="PTHR10612">
    <property type="entry name" value="APOLIPOPROTEIN D"/>
    <property type="match status" value="1"/>
</dbReference>
<sequence length="185" mass="20371">MGVLVSLSVLCLVLGVSVAQDLVPGRCPEFVPMVDFEIPPYLGKWYEIARFTTEDQMGQTCNYAEYSDNGDGTVGVHNAGLEADGNFTEIFGYVEPSEVNGALILHLDGVPVAGDYNVLATDYTTYTSVFSCVNLLGYHVEQAWVLAREPSISQEVLDTAYSAYTQWGINDNNFQRTPQENCVYL</sequence>
<evidence type="ECO:0000259" key="4">
    <source>
        <dbReference type="Pfam" id="PF08212"/>
    </source>
</evidence>
<dbReference type="Gene3D" id="2.40.128.20">
    <property type="match status" value="1"/>
</dbReference>
<feature type="chain" id="PRO_5041785667" description="Lipocalin/cytosolic fatty-acid binding domain-containing protein" evidence="3">
    <location>
        <begin position="20"/>
        <end position="185"/>
    </location>
</feature>
<dbReference type="PRINTS" id="PR01273">
    <property type="entry name" value="INVTBRTCOLOR"/>
</dbReference>
<gene>
    <name evidence="5" type="ORF">Pcinc_018654</name>
</gene>
<name>A0AAE1FRL8_PETCI</name>
<dbReference type="PANTHER" id="PTHR10612:SF62">
    <property type="entry name" value="LIPOCALIN_CYTOSOLIC FATTY-ACID BINDING DOMAIN-CONTAINING PROTEIN"/>
    <property type="match status" value="1"/>
</dbReference>
<evidence type="ECO:0000256" key="3">
    <source>
        <dbReference type="PIRNR" id="PIRNR036893"/>
    </source>
</evidence>
<dbReference type="Proteomes" id="UP001286313">
    <property type="component" value="Unassembled WGS sequence"/>
</dbReference>
<keyword evidence="3" id="KW-0732">Signal</keyword>
<feature type="signal peptide" evidence="3">
    <location>
        <begin position="1"/>
        <end position="19"/>
    </location>
</feature>
<dbReference type="InterPro" id="IPR000566">
    <property type="entry name" value="Lipocln_cytosolic_FA-bd_dom"/>
</dbReference>
<evidence type="ECO:0000313" key="5">
    <source>
        <dbReference type="EMBL" id="KAK3876558.1"/>
    </source>
</evidence>
<protein>
    <recommendedName>
        <fullName evidence="4">Lipocalin/cytosolic fatty-acid binding domain-containing protein</fullName>
    </recommendedName>
</protein>